<organism evidence="5 6">
    <name type="scientific">Aplysia californica</name>
    <name type="common">California sea hare</name>
    <dbReference type="NCBI Taxonomy" id="6500"/>
    <lineage>
        <taxon>Eukaryota</taxon>
        <taxon>Metazoa</taxon>
        <taxon>Spiralia</taxon>
        <taxon>Lophotrochozoa</taxon>
        <taxon>Mollusca</taxon>
        <taxon>Gastropoda</taxon>
        <taxon>Heterobranchia</taxon>
        <taxon>Euthyneura</taxon>
        <taxon>Tectipleura</taxon>
        <taxon>Aplysiida</taxon>
        <taxon>Aplysioidea</taxon>
        <taxon>Aplysiidae</taxon>
        <taxon>Aplysia</taxon>
    </lineage>
</organism>
<comment type="similarity">
    <text evidence="1">Belongs to the type-B carboxylesterase/lipase family.</text>
</comment>
<dbReference type="Proteomes" id="UP000694888">
    <property type="component" value="Unplaced"/>
</dbReference>
<sequence length="138" mass="14963">WVHDNAELMGGDPSKITIFGESAGAVSVGYHLLSPRSMHLINNAIMMSGSPTVSWGVQDRVLAMDRSKKLARSVSCPTSSHAGMMDCLRSADPLELVTKQWDLISSFFDVPIGPVVDGTFLTDHPAELLARRQVEVVV</sequence>
<dbReference type="SUPFAM" id="SSF53474">
    <property type="entry name" value="alpha/beta-Hydrolases"/>
    <property type="match status" value="1"/>
</dbReference>
<keyword evidence="3" id="KW-0378">Hydrolase</keyword>
<name>A0ABM1W4Q9_APLCA</name>
<evidence type="ECO:0000256" key="1">
    <source>
        <dbReference type="ARBA" id="ARBA00005964"/>
    </source>
</evidence>
<dbReference type="PANTHER" id="PTHR43918:SF12">
    <property type="entry name" value="ACETYLCHOLINESTERASE 1"/>
    <property type="match status" value="1"/>
</dbReference>
<dbReference type="InterPro" id="IPR050654">
    <property type="entry name" value="AChE-related_enzymes"/>
</dbReference>
<gene>
    <name evidence="6" type="primary">LOC118479136</name>
</gene>
<evidence type="ECO:0000256" key="2">
    <source>
        <dbReference type="ARBA" id="ARBA00022487"/>
    </source>
</evidence>
<feature type="domain" description="Carboxylesterase type B" evidence="4">
    <location>
        <begin position="1"/>
        <end position="133"/>
    </location>
</feature>
<evidence type="ECO:0000259" key="4">
    <source>
        <dbReference type="Pfam" id="PF00135"/>
    </source>
</evidence>
<dbReference type="Gene3D" id="3.40.50.1820">
    <property type="entry name" value="alpha/beta hydrolase"/>
    <property type="match status" value="1"/>
</dbReference>
<dbReference type="GeneID" id="118479136"/>
<accession>A0ABM1W4Q9</accession>
<keyword evidence="5" id="KW-1185">Reference proteome</keyword>
<dbReference type="Pfam" id="PF00135">
    <property type="entry name" value="COesterase"/>
    <property type="match status" value="1"/>
</dbReference>
<evidence type="ECO:0000256" key="3">
    <source>
        <dbReference type="ARBA" id="ARBA00022801"/>
    </source>
</evidence>
<dbReference type="InterPro" id="IPR002018">
    <property type="entry name" value="CarbesteraseB"/>
</dbReference>
<keyword evidence="2" id="KW-0719">Serine esterase</keyword>
<evidence type="ECO:0000313" key="6">
    <source>
        <dbReference type="RefSeq" id="XP_035829652.1"/>
    </source>
</evidence>
<dbReference type="RefSeq" id="XP_035829652.1">
    <property type="nucleotide sequence ID" value="XM_035973759.1"/>
</dbReference>
<reference evidence="6" key="1">
    <citation type="submission" date="2025-08" db="UniProtKB">
        <authorList>
            <consortium name="RefSeq"/>
        </authorList>
    </citation>
    <scope>IDENTIFICATION</scope>
</reference>
<proteinExistence type="inferred from homology"/>
<protein>
    <submittedName>
        <fullName evidence="6">Acetylcholinesterase-like</fullName>
    </submittedName>
</protein>
<dbReference type="PANTHER" id="PTHR43918">
    <property type="entry name" value="ACETYLCHOLINESTERASE"/>
    <property type="match status" value="1"/>
</dbReference>
<feature type="non-terminal residue" evidence="6">
    <location>
        <position position="1"/>
    </location>
</feature>
<dbReference type="InterPro" id="IPR029058">
    <property type="entry name" value="AB_hydrolase_fold"/>
</dbReference>
<evidence type="ECO:0000313" key="5">
    <source>
        <dbReference type="Proteomes" id="UP000694888"/>
    </source>
</evidence>